<dbReference type="Proteomes" id="UP000297245">
    <property type="component" value="Unassembled WGS sequence"/>
</dbReference>
<feature type="compositionally biased region" description="Polar residues" evidence="1">
    <location>
        <begin position="134"/>
        <end position="146"/>
    </location>
</feature>
<feature type="compositionally biased region" description="Basic and acidic residues" evidence="1">
    <location>
        <begin position="196"/>
        <end position="214"/>
    </location>
</feature>
<feature type="region of interest" description="Disordered" evidence="1">
    <location>
        <begin position="1"/>
        <end position="238"/>
    </location>
</feature>
<organism evidence="2 3">
    <name type="scientific">Dendrothele bispora (strain CBS 962.96)</name>
    <dbReference type="NCBI Taxonomy" id="1314807"/>
    <lineage>
        <taxon>Eukaryota</taxon>
        <taxon>Fungi</taxon>
        <taxon>Dikarya</taxon>
        <taxon>Basidiomycota</taxon>
        <taxon>Agaricomycotina</taxon>
        <taxon>Agaricomycetes</taxon>
        <taxon>Agaricomycetidae</taxon>
        <taxon>Agaricales</taxon>
        <taxon>Agaricales incertae sedis</taxon>
        <taxon>Dendrothele</taxon>
    </lineage>
</organism>
<feature type="compositionally biased region" description="Basic and acidic residues" evidence="1">
    <location>
        <begin position="147"/>
        <end position="161"/>
    </location>
</feature>
<reference evidence="2 3" key="1">
    <citation type="journal article" date="2019" name="Nat. Ecol. Evol.">
        <title>Megaphylogeny resolves global patterns of mushroom evolution.</title>
        <authorList>
            <person name="Varga T."/>
            <person name="Krizsan K."/>
            <person name="Foldi C."/>
            <person name="Dima B."/>
            <person name="Sanchez-Garcia M."/>
            <person name="Sanchez-Ramirez S."/>
            <person name="Szollosi G.J."/>
            <person name="Szarkandi J.G."/>
            <person name="Papp V."/>
            <person name="Albert L."/>
            <person name="Andreopoulos W."/>
            <person name="Angelini C."/>
            <person name="Antonin V."/>
            <person name="Barry K.W."/>
            <person name="Bougher N.L."/>
            <person name="Buchanan P."/>
            <person name="Buyck B."/>
            <person name="Bense V."/>
            <person name="Catcheside P."/>
            <person name="Chovatia M."/>
            <person name="Cooper J."/>
            <person name="Damon W."/>
            <person name="Desjardin D."/>
            <person name="Finy P."/>
            <person name="Geml J."/>
            <person name="Haridas S."/>
            <person name="Hughes K."/>
            <person name="Justo A."/>
            <person name="Karasinski D."/>
            <person name="Kautmanova I."/>
            <person name="Kiss B."/>
            <person name="Kocsube S."/>
            <person name="Kotiranta H."/>
            <person name="LaButti K.M."/>
            <person name="Lechner B.E."/>
            <person name="Liimatainen K."/>
            <person name="Lipzen A."/>
            <person name="Lukacs Z."/>
            <person name="Mihaltcheva S."/>
            <person name="Morgado L.N."/>
            <person name="Niskanen T."/>
            <person name="Noordeloos M.E."/>
            <person name="Ohm R.A."/>
            <person name="Ortiz-Santana B."/>
            <person name="Ovrebo C."/>
            <person name="Racz N."/>
            <person name="Riley R."/>
            <person name="Savchenko A."/>
            <person name="Shiryaev A."/>
            <person name="Soop K."/>
            <person name="Spirin V."/>
            <person name="Szebenyi C."/>
            <person name="Tomsovsky M."/>
            <person name="Tulloss R.E."/>
            <person name="Uehling J."/>
            <person name="Grigoriev I.V."/>
            <person name="Vagvolgyi C."/>
            <person name="Papp T."/>
            <person name="Martin F.M."/>
            <person name="Miettinen O."/>
            <person name="Hibbett D.S."/>
            <person name="Nagy L.G."/>
        </authorList>
    </citation>
    <scope>NUCLEOTIDE SEQUENCE [LARGE SCALE GENOMIC DNA]</scope>
    <source>
        <strain evidence="2 3">CBS 962.96</strain>
    </source>
</reference>
<dbReference type="EMBL" id="ML181083">
    <property type="protein sequence ID" value="THU76209.1"/>
    <property type="molecule type" value="Genomic_DNA"/>
</dbReference>
<protein>
    <submittedName>
        <fullName evidence="2">Uncharacterized protein</fullName>
    </submittedName>
</protein>
<accession>A0A4S8KL36</accession>
<feature type="compositionally biased region" description="Basic and acidic residues" evidence="1">
    <location>
        <begin position="170"/>
        <end position="181"/>
    </location>
</feature>
<dbReference type="AlphaFoldDB" id="A0A4S8KL36"/>
<name>A0A4S8KL36_DENBC</name>
<feature type="compositionally biased region" description="Basic and acidic residues" evidence="1">
    <location>
        <begin position="88"/>
        <end position="101"/>
    </location>
</feature>
<sequence>MEGGSDTAALAGKDQGELTTDDPQNDNVPPAETTIHNTSQPNEHPVEAGTSYADELGHPNRDEASPPTDPAETRSTAQRKVDAGSSTKAEKSGMDAARDKGSNVGDGNEMTSVDRREVGQVGRDLDTEEAVGIEQSQATDVQGDGTTSEKSEDTGEADKSVDSQFMSDRSQTEDGRTGGEKEETETAAVAEGGTSKTERYEENGAKVETPRESQSETIPGVPAARESGVDESGDPSTSIEQLVGLAAKRMV</sequence>
<keyword evidence="3" id="KW-1185">Reference proteome</keyword>
<evidence type="ECO:0000313" key="3">
    <source>
        <dbReference type="Proteomes" id="UP000297245"/>
    </source>
</evidence>
<proteinExistence type="predicted"/>
<gene>
    <name evidence="2" type="ORF">K435DRAFT_787314</name>
</gene>
<evidence type="ECO:0000313" key="2">
    <source>
        <dbReference type="EMBL" id="THU76209.1"/>
    </source>
</evidence>
<feature type="compositionally biased region" description="Basic and acidic residues" evidence="1">
    <location>
        <begin position="55"/>
        <end position="64"/>
    </location>
</feature>
<evidence type="ECO:0000256" key="1">
    <source>
        <dbReference type="SAM" id="MobiDB-lite"/>
    </source>
</evidence>